<dbReference type="EC" id="3.5.1.125" evidence="6"/>
<dbReference type="GO" id="GO:0016788">
    <property type="term" value="F:hydrolase activity, acting on ester bonds"/>
    <property type="evidence" value="ECO:0007669"/>
    <property type="project" value="InterPro"/>
</dbReference>
<dbReference type="Proteomes" id="UP001238334">
    <property type="component" value="Chromosome"/>
</dbReference>
<feature type="domain" description="Succinylglutamate desuccinylase/Aspartoacylase catalytic" evidence="5">
    <location>
        <begin position="47"/>
        <end position="234"/>
    </location>
</feature>
<organism evidence="6 7">
    <name type="scientific">Parasedimentitalea psychrophila</name>
    <dbReference type="NCBI Taxonomy" id="2997337"/>
    <lineage>
        <taxon>Bacteria</taxon>
        <taxon>Pseudomonadati</taxon>
        <taxon>Pseudomonadota</taxon>
        <taxon>Alphaproteobacteria</taxon>
        <taxon>Rhodobacterales</taxon>
        <taxon>Paracoccaceae</taxon>
        <taxon>Parasedimentitalea</taxon>
    </lineage>
</organism>
<evidence type="ECO:0000256" key="3">
    <source>
        <dbReference type="ARBA" id="ARBA00022801"/>
    </source>
</evidence>
<dbReference type="InterPro" id="IPR053138">
    <property type="entry name" value="N-alpha-Ac-DABA_deacetylase"/>
</dbReference>
<keyword evidence="4" id="KW-0862">Zinc</keyword>
<sequence length="338" mass="36250">MRDSSISLTVDLNADGVSHGFMRLPYSRDDSAWGSVMIPITVAKNGDGPTALLTGANHGDEYEGPLALTALASTIDVAELTGRVIIVPFMNMPAFSAGTRTSPIDAGNMNRVFPGRPDGTVTEKIADYFQRYLLPLADVVLDFHSGGKTLNFLPFAASHVLADKEQEARCSAARDAFNAPYSMLMLEIDSAGMYDDAVEALGKTFVTTELGGAGTSTPETVAIARKGLRNLLIHAGIMQGEMQLSPSRHLVQDDDNCFHFSPIGGMIEYTTNLGGPVAKGDVLARIWDTTRTGVPPLDIYSKMDGLLAVRHTYGLIQPGDCLAVLAQEDKKENKLADQ</sequence>
<keyword evidence="7" id="KW-1185">Reference proteome</keyword>
<dbReference type="InterPro" id="IPR014336">
    <property type="entry name" value="DoeB"/>
</dbReference>
<gene>
    <name evidence="6" type="primary">doeB</name>
    <name evidence="6" type="ORF">QPJ95_16115</name>
</gene>
<dbReference type="Gene3D" id="3.40.630.10">
    <property type="entry name" value="Zn peptidases"/>
    <property type="match status" value="1"/>
</dbReference>
<evidence type="ECO:0000259" key="5">
    <source>
        <dbReference type="Pfam" id="PF24827"/>
    </source>
</evidence>
<dbReference type="PANTHER" id="PTHR37326:SF1">
    <property type="entry name" value="BLL3975 PROTEIN"/>
    <property type="match status" value="1"/>
</dbReference>
<dbReference type="EMBL" id="CP127247">
    <property type="protein sequence ID" value="WIY24132.1"/>
    <property type="molecule type" value="Genomic_DNA"/>
</dbReference>
<accession>A0A9Y2KYC1</accession>
<dbReference type="InterPro" id="IPR043795">
    <property type="entry name" value="N-alpha-Ac-DABA-like"/>
</dbReference>
<evidence type="ECO:0000256" key="1">
    <source>
        <dbReference type="ARBA" id="ARBA00001947"/>
    </source>
</evidence>
<keyword evidence="3 6" id="KW-0378">Hydrolase</keyword>
<dbReference type="SUPFAM" id="SSF53187">
    <property type="entry name" value="Zn-dependent exopeptidases"/>
    <property type="match status" value="1"/>
</dbReference>
<dbReference type="PIRSF" id="PIRSF039012">
    <property type="entry name" value="ASP"/>
    <property type="match status" value="1"/>
</dbReference>
<dbReference type="GO" id="GO:0016811">
    <property type="term" value="F:hydrolase activity, acting on carbon-nitrogen (but not peptide) bonds, in linear amides"/>
    <property type="evidence" value="ECO:0007669"/>
    <property type="project" value="InterPro"/>
</dbReference>
<dbReference type="RefSeq" id="WP_270917136.1">
    <property type="nucleotide sequence ID" value="NZ_CP127247.1"/>
</dbReference>
<dbReference type="AlphaFoldDB" id="A0A9Y2KYC1"/>
<name>A0A9Y2KYC1_9RHOB</name>
<dbReference type="PANTHER" id="PTHR37326">
    <property type="entry name" value="BLL3975 PROTEIN"/>
    <property type="match status" value="1"/>
</dbReference>
<dbReference type="KEGG" id="ppso:QPJ95_16115"/>
<dbReference type="InterPro" id="IPR055438">
    <property type="entry name" value="AstE_AspA_cat"/>
</dbReference>
<proteinExistence type="predicted"/>
<dbReference type="NCBIfam" id="TIGR02994">
    <property type="entry name" value="ectoine_eutE"/>
    <property type="match status" value="1"/>
</dbReference>
<evidence type="ECO:0000256" key="4">
    <source>
        <dbReference type="ARBA" id="ARBA00022833"/>
    </source>
</evidence>
<evidence type="ECO:0000256" key="2">
    <source>
        <dbReference type="ARBA" id="ARBA00022723"/>
    </source>
</evidence>
<comment type="cofactor">
    <cofactor evidence="1">
        <name>Zn(2+)</name>
        <dbReference type="ChEBI" id="CHEBI:29105"/>
    </cofactor>
</comment>
<dbReference type="CDD" id="cd06252">
    <property type="entry name" value="M14_ASTE_ASPA-like"/>
    <property type="match status" value="1"/>
</dbReference>
<reference evidence="6 7" key="1">
    <citation type="submission" date="2023-06" db="EMBL/GenBank/DDBJ databases">
        <title>Parasedimentitalea psychrophila sp. nov., a psychrophilic bacterium isolated from deep-sea sediment.</title>
        <authorList>
            <person name="Li A."/>
        </authorList>
    </citation>
    <scope>NUCLEOTIDE SEQUENCE [LARGE SCALE GENOMIC DNA]</scope>
    <source>
        <strain evidence="6 7">QS115</strain>
    </source>
</reference>
<evidence type="ECO:0000313" key="6">
    <source>
        <dbReference type="EMBL" id="WIY24132.1"/>
    </source>
</evidence>
<dbReference type="GO" id="GO:0046872">
    <property type="term" value="F:metal ion binding"/>
    <property type="evidence" value="ECO:0007669"/>
    <property type="project" value="UniProtKB-KW"/>
</dbReference>
<dbReference type="Pfam" id="PF24827">
    <property type="entry name" value="AstE_AspA_cat"/>
    <property type="match status" value="1"/>
</dbReference>
<evidence type="ECO:0000313" key="7">
    <source>
        <dbReference type="Proteomes" id="UP001238334"/>
    </source>
</evidence>
<protein>
    <submittedName>
        <fullName evidence="6">N(2)-acetyl-L-2,4-diaminobutanoate deacetylase DoeB</fullName>
        <ecNumber evidence="6">3.5.1.125</ecNumber>
    </submittedName>
</protein>
<keyword evidence="2" id="KW-0479">Metal-binding</keyword>